<evidence type="ECO:0000259" key="8">
    <source>
        <dbReference type="Pfam" id="PF18158"/>
    </source>
</evidence>
<dbReference type="InterPro" id="IPR006089">
    <property type="entry name" value="Acyl-CoA_DH_CS"/>
</dbReference>
<dbReference type="PROSITE" id="PS00073">
    <property type="entry name" value="ACYL_COA_DH_2"/>
    <property type="match status" value="1"/>
</dbReference>
<dbReference type="InterPro" id="IPR006091">
    <property type="entry name" value="Acyl-CoA_Oxase/DH_mid-dom"/>
</dbReference>
<comment type="caution">
    <text evidence="9">The sequence shown here is derived from an EMBL/GenBank/DDBJ whole genome shotgun (WGS) entry which is preliminary data.</text>
</comment>
<reference evidence="9 10" key="1">
    <citation type="submission" date="2019-03" db="EMBL/GenBank/DDBJ databases">
        <title>Freshwater and sediment microbial communities from various areas in North America, analyzing microbe dynamics in response to fracking.</title>
        <authorList>
            <person name="Lamendella R."/>
        </authorList>
    </citation>
    <scope>NUCLEOTIDE SEQUENCE [LARGE SCALE GENOMIC DNA]</scope>
    <source>
        <strain evidence="9 10">175.2</strain>
    </source>
</reference>
<evidence type="ECO:0000256" key="5">
    <source>
        <dbReference type="RuleBase" id="RU362125"/>
    </source>
</evidence>
<dbReference type="Gene3D" id="2.40.110.20">
    <property type="match status" value="1"/>
</dbReference>
<feature type="domain" description="Acyl-CoA dehydrogenase/oxidase C-terminal" evidence="6">
    <location>
        <begin position="292"/>
        <end position="444"/>
    </location>
</feature>
<name>A0A4R3NU30_9HYPH</name>
<proteinExistence type="inferred from homology"/>
<evidence type="ECO:0000313" key="9">
    <source>
        <dbReference type="EMBL" id="TCT39103.1"/>
    </source>
</evidence>
<evidence type="ECO:0000256" key="4">
    <source>
        <dbReference type="ARBA" id="ARBA00022827"/>
    </source>
</evidence>
<dbReference type="EMBL" id="SMAR01000014">
    <property type="protein sequence ID" value="TCT39103.1"/>
    <property type="molecule type" value="Genomic_DNA"/>
</dbReference>
<dbReference type="Proteomes" id="UP000295097">
    <property type="component" value="Unassembled WGS sequence"/>
</dbReference>
<dbReference type="InterPro" id="IPR009075">
    <property type="entry name" value="AcylCo_DH/oxidase_C"/>
</dbReference>
<dbReference type="PANTHER" id="PTHR42707:SF3">
    <property type="entry name" value="ACYL-COA DEHYDROGENASE AIDB-RELATED"/>
    <property type="match status" value="1"/>
</dbReference>
<comment type="cofactor">
    <cofactor evidence="1 5">
        <name>FAD</name>
        <dbReference type="ChEBI" id="CHEBI:57692"/>
    </cofactor>
</comment>
<comment type="similarity">
    <text evidence="2 5">Belongs to the acyl-CoA dehydrogenase family.</text>
</comment>
<dbReference type="Pfam" id="PF18158">
    <property type="entry name" value="AidB_N"/>
    <property type="match status" value="1"/>
</dbReference>
<keyword evidence="4 5" id="KW-0274">FAD</keyword>
<dbReference type="InterPro" id="IPR009100">
    <property type="entry name" value="AcylCoA_DH/oxidase_NM_dom_sf"/>
</dbReference>
<evidence type="ECO:0000256" key="1">
    <source>
        <dbReference type="ARBA" id="ARBA00001974"/>
    </source>
</evidence>
<dbReference type="SUPFAM" id="SSF47203">
    <property type="entry name" value="Acyl-CoA dehydrogenase C-terminal domain-like"/>
    <property type="match status" value="1"/>
</dbReference>
<dbReference type="SUPFAM" id="SSF56645">
    <property type="entry name" value="Acyl-CoA dehydrogenase NM domain-like"/>
    <property type="match status" value="1"/>
</dbReference>
<dbReference type="Pfam" id="PF00441">
    <property type="entry name" value="Acyl-CoA_dh_1"/>
    <property type="match status" value="1"/>
</dbReference>
<accession>A0A4R3NU30</accession>
<keyword evidence="5" id="KW-0560">Oxidoreductase</keyword>
<feature type="domain" description="Adaptive response protein AidB N-terminal" evidence="8">
    <location>
        <begin position="14"/>
        <end position="173"/>
    </location>
</feature>
<gene>
    <name evidence="9" type="ORF">EDC90_101468</name>
</gene>
<dbReference type="OrthoDB" id="9771038at2"/>
<dbReference type="Gene3D" id="6.10.250.600">
    <property type="match status" value="1"/>
</dbReference>
<feature type="domain" description="Acyl-CoA oxidase/dehydrogenase middle" evidence="7">
    <location>
        <begin position="188"/>
        <end position="281"/>
    </location>
</feature>
<dbReference type="InterPro" id="IPR036250">
    <property type="entry name" value="AcylCo_DH-like_C"/>
</dbReference>
<evidence type="ECO:0000259" key="7">
    <source>
        <dbReference type="Pfam" id="PF02770"/>
    </source>
</evidence>
<sequence>MPSPFDDEFLKNLNQPKLWSGVNAFQSDPLLSDLTRQLARPLRDELDLLGRYVTSPDAQELAQMANTNLPQLRTHGPSGERIDTVSFHPAWHALMRRSMSSGLHSSLWEPPKDADSKSKAHKIRAVRLFLSAQLECGHLEVLSSTSASLAVLSAAPQLRNAWAPRILSRKYDSTNRPHGQKSAVTVGLAVAEKQAGSDLNAMTTSAERVGEGIYRLSGHKWFVSAPMSDAFIMLAEVDGATGCFLVPRLLDDGRANALRFQRLKDKLGMRSNATAELEFSDAFGYLVGTPDGGQRTILDMLTLMRLDSAVMASGLMRTSLAEAVHAARGRQVKGRALVAQPLTMRVLADLALDVAAAGALSFRVAESFDRARDSGEEAAYARVMTPVAKYWCTKIAPAVIGEAMEAMGGNGYIEDRPLARHYRDAPSLSIQDGAGNMMALDLRRVAEHGSELFEAVFGIIARDLGGSGAKIVEVLRAALALCKGDESAARIFIEQLALAAAAAELYRLGAGRIADAFLETRLAAGWRSTYGMLDTRFDASYIVELLFPEAE</sequence>
<evidence type="ECO:0000259" key="6">
    <source>
        <dbReference type="Pfam" id="PF00441"/>
    </source>
</evidence>
<organism evidence="9 10">
    <name type="scientific">Martelella mediterranea</name>
    <dbReference type="NCBI Taxonomy" id="293089"/>
    <lineage>
        <taxon>Bacteria</taxon>
        <taxon>Pseudomonadati</taxon>
        <taxon>Pseudomonadota</taxon>
        <taxon>Alphaproteobacteria</taxon>
        <taxon>Hyphomicrobiales</taxon>
        <taxon>Aurantimonadaceae</taxon>
        <taxon>Martelella</taxon>
    </lineage>
</organism>
<keyword evidence="3 5" id="KW-0285">Flavoprotein</keyword>
<protein>
    <submittedName>
        <fullName evidence="9">Putative acyl-CoA dehydrogenase</fullName>
    </submittedName>
</protein>
<dbReference type="GO" id="GO:0003995">
    <property type="term" value="F:acyl-CoA dehydrogenase activity"/>
    <property type="evidence" value="ECO:0007669"/>
    <property type="project" value="InterPro"/>
</dbReference>
<evidence type="ECO:0000313" key="10">
    <source>
        <dbReference type="Proteomes" id="UP000295097"/>
    </source>
</evidence>
<evidence type="ECO:0000256" key="2">
    <source>
        <dbReference type="ARBA" id="ARBA00009347"/>
    </source>
</evidence>
<dbReference type="Pfam" id="PF02770">
    <property type="entry name" value="Acyl-CoA_dh_M"/>
    <property type="match status" value="1"/>
</dbReference>
<evidence type="ECO:0000256" key="3">
    <source>
        <dbReference type="ARBA" id="ARBA00022630"/>
    </source>
</evidence>
<dbReference type="InterPro" id="IPR052904">
    <property type="entry name" value="Acyl-CoA_dehydrogenase-like"/>
</dbReference>
<dbReference type="PANTHER" id="PTHR42707">
    <property type="entry name" value="ACYL-COA DEHYDROGENASE"/>
    <property type="match status" value="1"/>
</dbReference>
<dbReference type="Gene3D" id="1.20.140.10">
    <property type="entry name" value="Butyryl-CoA Dehydrogenase, subunit A, domain 3"/>
    <property type="match status" value="1"/>
</dbReference>
<dbReference type="InterPro" id="IPR041504">
    <property type="entry name" value="AidB_N"/>
</dbReference>
<keyword evidence="10" id="KW-1185">Reference proteome</keyword>
<dbReference type="RefSeq" id="WP_132311412.1">
    <property type="nucleotide sequence ID" value="NZ_SMAR01000014.1"/>
</dbReference>
<dbReference type="AlphaFoldDB" id="A0A4R3NU30"/>